<reference evidence="3" key="1">
    <citation type="submission" date="2021-01" db="EMBL/GenBank/DDBJ databases">
        <authorList>
            <person name="Corre E."/>
            <person name="Pelletier E."/>
            <person name="Niang G."/>
            <person name="Scheremetjew M."/>
            <person name="Finn R."/>
            <person name="Kale V."/>
            <person name="Holt S."/>
            <person name="Cochrane G."/>
            <person name="Meng A."/>
            <person name="Brown T."/>
            <person name="Cohen L."/>
        </authorList>
    </citation>
    <scope>NUCLEOTIDE SEQUENCE</scope>
    <source>
        <strain evidence="3">B650</strain>
    </source>
</reference>
<feature type="chain" id="PRO_5030582562" evidence="2">
    <location>
        <begin position="24"/>
        <end position="207"/>
    </location>
</feature>
<keyword evidence="1" id="KW-1133">Transmembrane helix</keyword>
<evidence type="ECO:0000256" key="2">
    <source>
        <dbReference type="SAM" id="SignalP"/>
    </source>
</evidence>
<accession>A0A7S2KGL6</accession>
<keyword evidence="2" id="KW-0732">Signal</keyword>
<sequence length="207" mass="22080">MAQSSWYLLSIMLILTNSEFTLALDELIVVNEGSTVSSVGNGFWHFFYTALKPCGPLRHKCEDEADEGDNEYDDAYTANYDEAGTSAAYQAEYSDGVSATGGGTSTGSGNGLSGYSSSSSSLYWIFIVGAIIGLGVALKVSKGLKDQASDAHAGKDPGYGLVQNRVMAWKSYFKKGQDVRASDTGRGIEMGEPGDSKIDFIRVTDDV</sequence>
<feature type="transmembrane region" description="Helical" evidence="1">
    <location>
        <begin position="121"/>
        <end position="138"/>
    </location>
</feature>
<feature type="signal peptide" evidence="2">
    <location>
        <begin position="1"/>
        <end position="23"/>
    </location>
</feature>
<gene>
    <name evidence="3" type="ORF">LDAN0321_LOCUS9085</name>
</gene>
<name>A0A7S2KGL6_9STRA</name>
<protein>
    <submittedName>
        <fullName evidence="3">Uncharacterized protein</fullName>
    </submittedName>
</protein>
<evidence type="ECO:0000313" key="3">
    <source>
        <dbReference type="EMBL" id="CAD9576362.1"/>
    </source>
</evidence>
<keyword evidence="1" id="KW-0472">Membrane</keyword>
<dbReference type="AlphaFoldDB" id="A0A7S2KGL6"/>
<evidence type="ECO:0000256" key="1">
    <source>
        <dbReference type="SAM" id="Phobius"/>
    </source>
</evidence>
<dbReference type="EMBL" id="HBGY01014054">
    <property type="protein sequence ID" value="CAD9576362.1"/>
    <property type="molecule type" value="Transcribed_RNA"/>
</dbReference>
<proteinExistence type="predicted"/>
<organism evidence="3">
    <name type="scientific">Leptocylindrus danicus</name>
    <dbReference type="NCBI Taxonomy" id="163516"/>
    <lineage>
        <taxon>Eukaryota</taxon>
        <taxon>Sar</taxon>
        <taxon>Stramenopiles</taxon>
        <taxon>Ochrophyta</taxon>
        <taxon>Bacillariophyta</taxon>
        <taxon>Coscinodiscophyceae</taxon>
        <taxon>Chaetocerotophycidae</taxon>
        <taxon>Leptocylindrales</taxon>
        <taxon>Leptocylindraceae</taxon>
        <taxon>Leptocylindrus</taxon>
    </lineage>
</organism>
<keyword evidence="1" id="KW-0812">Transmembrane</keyword>